<dbReference type="EMBL" id="KQ999928">
    <property type="protein sequence ID" value="KZV40551.1"/>
    <property type="molecule type" value="Genomic_DNA"/>
</dbReference>
<sequence>MTRSEIPSSDCTRSPDEISTIGFSSKTRPEQIPAKLAAAAGGVIEREAAAFDHLTPNSKMTVLPLNRVKSRACVTLNGSGIQLAVGPQPLWLRNHNSGPAQRIIIKRLATSPHDPLGITDSTCKNQSVVVSVQYGPFNPFISIRSTTIGKSRVARDPIAMHTSWRSNSDIASVTSIGYPRMSASGESSTTMHRLLHASGSHPIPTPYDSRDLHAIIPSDSIGYPRMSASGESSTTMHRLLHASGSHPIPTPGDPK</sequence>
<feature type="compositionally biased region" description="Polar residues" evidence="1">
    <location>
        <begin position="1"/>
        <end position="12"/>
    </location>
</feature>
<feature type="region of interest" description="Disordered" evidence="1">
    <location>
        <begin position="1"/>
        <end position="23"/>
    </location>
</feature>
<evidence type="ECO:0000313" key="3">
    <source>
        <dbReference type="Proteomes" id="UP000250235"/>
    </source>
</evidence>
<reference evidence="2 3" key="1">
    <citation type="journal article" date="2015" name="Proc. Natl. Acad. Sci. U.S.A.">
        <title>The resurrection genome of Boea hygrometrica: A blueprint for survival of dehydration.</title>
        <authorList>
            <person name="Xiao L."/>
            <person name="Yang G."/>
            <person name="Zhang L."/>
            <person name="Yang X."/>
            <person name="Zhao S."/>
            <person name="Ji Z."/>
            <person name="Zhou Q."/>
            <person name="Hu M."/>
            <person name="Wang Y."/>
            <person name="Chen M."/>
            <person name="Xu Y."/>
            <person name="Jin H."/>
            <person name="Xiao X."/>
            <person name="Hu G."/>
            <person name="Bao F."/>
            <person name="Hu Y."/>
            <person name="Wan P."/>
            <person name="Li L."/>
            <person name="Deng X."/>
            <person name="Kuang T."/>
            <person name="Xiang C."/>
            <person name="Zhu J.K."/>
            <person name="Oliver M.J."/>
            <person name="He Y."/>
        </authorList>
    </citation>
    <scope>NUCLEOTIDE SEQUENCE [LARGE SCALE GENOMIC DNA]</scope>
    <source>
        <strain evidence="3">cv. XS01</strain>
    </source>
</reference>
<accession>A0A2Z7C3R9</accession>
<protein>
    <submittedName>
        <fullName evidence="2">L-ascorbate oxidase</fullName>
    </submittedName>
</protein>
<proteinExistence type="predicted"/>
<dbReference type="AlphaFoldDB" id="A0A2Z7C3R9"/>
<keyword evidence="3" id="KW-1185">Reference proteome</keyword>
<evidence type="ECO:0000256" key="1">
    <source>
        <dbReference type="SAM" id="MobiDB-lite"/>
    </source>
</evidence>
<organism evidence="2 3">
    <name type="scientific">Dorcoceras hygrometricum</name>
    <dbReference type="NCBI Taxonomy" id="472368"/>
    <lineage>
        <taxon>Eukaryota</taxon>
        <taxon>Viridiplantae</taxon>
        <taxon>Streptophyta</taxon>
        <taxon>Embryophyta</taxon>
        <taxon>Tracheophyta</taxon>
        <taxon>Spermatophyta</taxon>
        <taxon>Magnoliopsida</taxon>
        <taxon>eudicotyledons</taxon>
        <taxon>Gunneridae</taxon>
        <taxon>Pentapetalae</taxon>
        <taxon>asterids</taxon>
        <taxon>lamiids</taxon>
        <taxon>Lamiales</taxon>
        <taxon>Gesneriaceae</taxon>
        <taxon>Didymocarpoideae</taxon>
        <taxon>Trichosporeae</taxon>
        <taxon>Loxocarpinae</taxon>
        <taxon>Dorcoceras</taxon>
    </lineage>
</organism>
<evidence type="ECO:0000313" key="2">
    <source>
        <dbReference type="EMBL" id="KZV40551.1"/>
    </source>
</evidence>
<dbReference type="Proteomes" id="UP000250235">
    <property type="component" value="Unassembled WGS sequence"/>
</dbReference>
<name>A0A2Z7C3R9_9LAMI</name>
<gene>
    <name evidence="2" type="ORF">F511_34435</name>
</gene>